<feature type="compositionally biased region" description="Basic and acidic residues" evidence="2">
    <location>
        <begin position="70"/>
        <end position="80"/>
    </location>
</feature>
<gene>
    <name evidence="3" type="ORF">GRJ2_001317400</name>
</gene>
<feature type="region of interest" description="Disordered" evidence="2">
    <location>
        <begin position="41"/>
        <end position="138"/>
    </location>
</feature>
<evidence type="ECO:0000256" key="2">
    <source>
        <dbReference type="SAM" id="MobiDB-lite"/>
    </source>
</evidence>
<feature type="coiled-coil region" evidence="1">
    <location>
        <begin position="6"/>
        <end position="33"/>
    </location>
</feature>
<keyword evidence="3" id="KW-0670">Pyruvate</keyword>
<proteinExistence type="predicted"/>
<sequence length="138" mass="15479">MRCDQVDDLLSLVAELQEELERLRSVRGAEKEIDWWSHALPSLRQKQGQPPAKNQDQGDPVSFPCQDEGSSLKERSEWRQVHTQGGRQTSSLPTLPSQVPLYNRYEALDVEGQSMDDVDDGPSTPEVLPKSEDPPPVS</sequence>
<organism evidence="3 4">
    <name type="scientific">Grus japonensis</name>
    <name type="common">Japanese crane</name>
    <name type="synonym">Red-crowned crane</name>
    <dbReference type="NCBI Taxonomy" id="30415"/>
    <lineage>
        <taxon>Eukaryota</taxon>
        <taxon>Metazoa</taxon>
        <taxon>Chordata</taxon>
        <taxon>Craniata</taxon>
        <taxon>Vertebrata</taxon>
        <taxon>Euteleostomi</taxon>
        <taxon>Archelosauria</taxon>
        <taxon>Archosauria</taxon>
        <taxon>Dinosauria</taxon>
        <taxon>Saurischia</taxon>
        <taxon>Theropoda</taxon>
        <taxon>Coelurosauria</taxon>
        <taxon>Aves</taxon>
        <taxon>Neognathae</taxon>
        <taxon>Neoaves</taxon>
        <taxon>Gruiformes</taxon>
        <taxon>Gruidae</taxon>
        <taxon>Grus</taxon>
    </lineage>
</organism>
<name>A0ABC9WTB1_GRUJA</name>
<dbReference type="Proteomes" id="UP001623348">
    <property type="component" value="Unassembled WGS sequence"/>
</dbReference>
<dbReference type="EMBL" id="BAAFJT010000004">
    <property type="protein sequence ID" value="GAB0188521.1"/>
    <property type="molecule type" value="Genomic_DNA"/>
</dbReference>
<evidence type="ECO:0000313" key="4">
    <source>
        <dbReference type="Proteomes" id="UP001623348"/>
    </source>
</evidence>
<feature type="compositionally biased region" description="Polar residues" evidence="2">
    <location>
        <begin position="44"/>
        <end position="57"/>
    </location>
</feature>
<keyword evidence="4" id="KW-1185">Reference proteome</keyword>
<accession>A0ABC9WTB1</accession>
<keyword evidence="1" id="KW-0175">Coiled coil</keyword>
<feature type="compositionally biased region" description="Basic and acidic residues" evidence="2">
    <location>
        <begin position="129"/>
        <end position="138"/>
    </location>
</feature>
<protein>
    <submittedName>
        <fullName evidence="3">Pyruvate dehydrogenase protein X component, mitochondrial</fullName>
    </submittedName>
</protein>
<dbReference type="AlphaFoldDB" id="A0ABC9WTB1"/>
<feature type="compositionally biased region" description="Polar residues" evidence="2">
    <location>
        <begin position="81"/>
        <end position="97"/>
    </location>
</feature>
<reference evidence="3 4" key="1">
    <citation type="submission" date="2024-06" db="EMBL/GenBank/DDBJ databases">
        <title>The draft genome of Grus japonensis, version 3.</title>
        <authorList>
            <person name="Nabeshima K."/>
            <person name="Suzuki S."/>
            <person name="Onuma M."/>
        </authorList>
    </citation>
    <scope>NUCLEOTIDE SEQUENCE [LARGE SCALE GENOMIC DNA]</scope>
    <source>
        <strain evidence="3 4">451A</strain>
    </source>
</reference>
<evidence type="ECO:0000256" key="1">
    <source>
        <dbReference type="SAM" id="Coils"/>
    </source>
</evidence>
<evidence type="ECO:0000313" key="3">
    <source>
        <dbReference type="EMBL" id="GAB0188521.1"/>
    </source>
</evidence>
<comment type="caution">
    <text evidence="3">The sequence shown here is derived from an EMBL/GenBank/DDBJ whole genome shotgun (WGS) entry which is preliminary data.</text>
</comment>